<accession>A0ABQ3L8G5</accession>
<dbReference type="PROSITE" id="PS50005">
    <property type="entry name" value="TPR"/>
    <property type="match status" value="1"/>
</dbReference>
<dbReference type="InterPro" id="IPR011990">
    <property type="entry name" value="TPR-like_helical_dom_sf"/>
</dbReference>
<keyword evidence="1" id="KW-0802">TPR repeat</keyword>
<reference evidence="4" key="1">
    <citation type="journal article" date="2019" name="Int. J. Syst. Evol. Microbiol.">
        <title>The Global Catalogue of Microorganisms (GCM) 10K type strain sequencing project: providing services to taxonomists for standard genome sequencing and annotation.</title>
        <authorList>
            <consortium name="The Broad Institute Genomics Platform"/>
            <consortium name="The Broad Institute Genome Sequencing Center for Infectious Disease"/>
            <person name="Wu L."/>
            <person name="Ma J."/>
        </authorList>
    </citation>
    <scope>NUCLEOTIDE SEQUENCE [LARGE SCALE GENOMIC DNA]</scope>
    <source>
        <strain evidence="4">CGMCC 1.8957</strain>
    </source>
</reference>
<organism evidence="3 4">
    <name type="scientific">Sphingomonas glacialis</name>
    <dbReference type="NCBI Taxonomy" id="658225"/>
    <lineage>
        <taxon>Bacteria</taxon>
        <taxon>Pseudomonadati</taxon>
        <taxon>Pseudomonadota</taxon>
        <taxon>Alphaproteobacteria</taxon>
        <taxon>Sphingomonadales</taxon>
        <taxon>Sphingomonadaceae</taxon>
        <taxon>Sphingomonas</taxon>
    </lineage>
</organism>
<dbReference type="InterPro" id="IPR019734">
    <property type="entry name" value="TPR_rpt"/>
</dbReference>
<evidence type="ECO:0000259" key="2">
    <source>
        <dbReference type="Pfam" id="PF05036"/>
    </source>
</evidence>
<evidence type="ECO:0000313" key="3">
    <source>
        <dbReference type="EMBL" id="GHH08731.1"/>
    </source>
</evidence>
<feature type="domain" description="SPOR" evidence="2">
    <location>
        <begin position="365"/>
        <end position="441"/>
    </location>
</feature>
<dbReference type="Proteomes" id="UP000652430">
    <property type="component" value="Unassembled WGS sequence"/>
</dbReference>
<proteinExistence type="predicted"/>
<dbReference type="Gene3D" id="1.25.40.10">
    <property type="entry name" value="Tetratricopeptide repeat domain"/>
    <property type="match status" value="1"/>
</dbReference>
<dbReference type="InterPro" id="IPR007730">
    <property type="entry name" value="SPOR-like_dom"/>
</dbReference>
<dbReference type="RefSeq" id="WP_189674931.1">
    <property type="nucleotide sequence ID" value="NZ_BNAQ01000001.1"/>
</dbReference>
<dbReference type="InterPro" id="IPR011717">
    <property type="entry name" value="TPR-4"/>
</dbReference>
<dbReference type="SUPFAM" id="SSF48452">
    <property type="entry name" value="TPR-like"/>
    <property type="match status" value="1"/>
</dbReference>
<evidence type="ECO:0000313" key="4">
    <source>
        <dbReference type="Proteomes" id="UP000652430"/>
    </source>
</evidence>
<dbReference type="Gene3D" id="3.30.70.1070">
    <property type="entry name" value="Sporulation related repeat"/>
    <property type="match status" value="1"/>
</dbReference>
<keyword evidence="4" id="KW-1185">Reference proteome</keyword>
<comment type="caution">
    <text evidence="3">The sequence shown here is derived from an EMBL/GenBank/DDBJ whole genome shotgun (WGS) entry which is preliminary data.</text>
</comment>
<protein>
    <recommendedName>
        <fullName evidence="2">SPOR domain-containing protein</fullName>
    </recommendedName>
</protein>
<sequence>MKTRSAITFGPLTVGLSLLMLGGTVAATAMSTIAAASARAQSRAEKEARTEAAAAQQALRAGRFAEAIGHAERAVGDQPDAAEYRMILGQSYLKAGRFASARDAFADTLTLAQGNGKAALNLALAQIATGDWAGARTTLDANAATIPVSDRGLAIALAGDPATAVEMLGAAARGPEADAKVRQNYALSLALAGRWREAQAVVAMDVAPADVSRRILDWSTFSRPSSASDQVATLLGVTPAVDPGLPVALALNGAARGGTTALAKAEQPIDSYMPGQVGAEPAAPPAPVAVAEVAAAPTQQVAAVGPTIAGVVFAERKEVVQALPVAYAKAPTKRGSVAERIAVASSGAAPRAASAFPEPRAPMRGGFVVQLGAYDTAGVAHDAWTRVTRRYAGFASHTPQGMTVSRGGKQFYRLSVGGFARADAVSMCQQYRSRGGACFVRAGAGDQVAMWAKGRELASR</sequence>
<dbReference type="Pfam" id="PF07721">
    <property type="entry name" value="TPR_4"/>
    <property type="match status" value="1"/>
</dbReference>
<evidence type="ECO:0000256" key="1">
    <source>
        <dbReference type="PROSITE-ProRule" id="PRU00339"/>
    </source>
</evidence>
<name>A0ABQ3L8G5_9SPHN</name>
<dbReference type="Pfam" id="PF13432">
    <property type="entry name" value="TPR_16"/>
    <property type="match status" value="1"/>
</dbReference>
<feature type="repeat" description="TPR" evidence="1">
    <location>
        <begin position="82"/>
        <end position="115"/>
    </location>
</feature>
<dbReference type="Pfam" id="PF05036">
    <property type="entry name" value="SPOR"/>
    <property type="match status" value="1"/>
</dbReference>
<dbReference type="EMBL" id="BNAQ01000001">
    <property type="protein sequence ID" value="GHH08731.1"/>
    <property type="molecule type" value="Genomic_DNA"/>
</dbReference>
<gene>
    <name evidence="3" type="ORF">GCM10008023_04520</name>
</gene>
<dbReference type="InterPro" id="IPR036680">
    <property type="entry name" value="SPOR-like_sf"/>
</dbReference>